<dbReference type="NCBIfam" id="TIGR00690">
    <property type="entry name" value="rpoZ"/>
    <property type="match status" value="1"/>
</dbReference>
<accession>A0A7M2RMP2</accession>
<evidence type="ECO:0000256" key="6">
    <source>
        <dbReference type="ARBA" id="ARBA00022695"/>
    </source>
</evidence>
<evidence type="ECO:0000256" key="4">
    <source>
        <dbReference type="ARBA" id="ARBA00022478"/>
    </source>
</evidence>
<evidence type="ECO:0000256" key="11">
    <source>
        <dbReference type="SAM" id="MobiDB-lite"/>
    </source>
</evidence>
<evidence type="ECO:0000256" key="5">
    <source>
        <dbReference type="ARBA" id="ARBA00022679"/>
    </source>
</evidence>
<gene>
    <name evidence="10" type="primary">rpoZ</name>
    <name evidence="12" type="ORF">INP51_06725</name>
</gene>
<sequence>MIHPSYKELIEVINKGQDIDEAPLVTSRYSIVLAASKRARQIISGAEPYVEGEIEKPLSIAVKELYEGDIHILKDEDGMEDSMRSDEIQQEKDRQDEETI</sequence>
<reference evidence="12 13" key="1">
    <citation type="submission" date="2020-10" db="EMBL/GenBank/DDBJ databases">
        <title>Blautia liquoris sp.nov., isolated from the mud in a fermentation cellar used for the production of Chinese strong-flavoured liquor.</title>
        <authorList>
            <person name="Lu L."/>
        </authorList>
    </citation>
    <scope>NUCLEOTIDE SEQUENCE [LARGE SCALE GENOMIC DNA]</scope>
    <source>
        <strain evidence="12 13">LZLJ-3</strain>
    </source>
</reference>
<evidence type="ECO:0000256" key="3">
    <source>
        <dbReference type="ARBA" id="ARBA00013725"/>
    </source>
</evidence>
<comment type="function">
    <text evidence="10">Promotes RNA polymerase assembly. Latches the N- and C-terminal regions of the beta' subunit thereby facilitating its interaction with the beta and alpha subunits.</text>
</comment>
<keyword evidence="7 10" id="KW-0804">Transcription</keyword>
<keyword evidence="4 10" id="KW-0240">DNA-directed RNA polymerase</keyword>
<evidence type="ECO:0000256" key="2">
    <source>
        <dbReference type="ARBA" id="ARBA00012418"/>
    </source>
</evidence>
<dbReference type="PANTHER" id="PTHR34476">
    <property type="entry name" value="DNA-DIRECTED RNA POLYMERASE SUBUNIT OMEGA"/>
    <property type="match status" value="1"/>
</dbReference>
<dbReference type="HAMAP" id="MF_00366">
    <property type="entry name" value="RNApol_bact_RpoZ"/>
    <property type="match status" value="1"/>
</dbReference>
<comment type="subunit">
    <text evidence="10">The RNAP catalytic core consists of 2 alpha, 1 beta, 1 beta' and 1 omega subunit. When a sigma factor is associated with the core the holoenzyme is formed, which can initiate transcription.</text>
</comment>
<dbReference type="EC" id="2.7.7.6" evidence="2 10"/>
<evidence type="ECO:0000256" key="10">
    <source>
        <dbReference type="HAMAP-Rule" id="MF_00366"/>
    </source>
</evidence>
<evidence type="ECO:0000256" key="9">
    <source>
        <dbReference type="ARBA" id="ARBA00048552"/>
    </source>
</evidence>
<dbReference type="SMART" id="SM01409">
    <property type="entry name" value="RNA_pol_Rpb6"/>
    <property type="match status" value="1"/>
</dbReference>
<dbReference type="AlphaFoldDB" id="A0A7M2RMP2"/>
<dbReference type="GO" id="GO:0006351">
    <property type="term" value="P:DNA-templated transcription"/>
    <property type="evidence" value="ECO:0007669"/>
    <property type="project" value="UniProtKB-UniRule"/>
</dbReference>
<dbReference type="GO" id="GO:0000428">
    <property type="term" value="C:DNA-directed RNA polymerase complex"/>
    <property type="evidence" value="ECO:0007669"/>
    <property type="project" value="UniProtKB-KW"/>
</dbReference>
<dbReference type="RefSeq" id="WP_193736936.1">
    <property type="nucleotide sequence ID" value="NZ_CP063304.1"/>
</dbReference>
<evidence type="ECO:0000256" key="7">
    <source>
        <dbReference type="ARBA" id="ARBA00023163"/>
    </source>
</evidence>
<dbReference type="Proteomes" id="UP000593601">
    <property type="component" value="Chromosome"/>
</dbReference>
<proteinExistence type="inferred from homology"/>
<dbReference type="GO" id="GO:0003677">
    <property type="term" value="F:DNA binding"/>
    <property type="evidence" value="ECO:0007669"/>
    <property type="project" value="UniProtKB-UniRule"/>
</dbReference>
<evidence type="ECO:0000313" key="12">
    <source>
        <dbReference type="EMBL" id="QOV20622.1"/>
    </source>
</evidence>
<organism evidence="12 13">
    <name type="scientific">Blautia liquoris</name>
    <dbReference type="NCBI Taxonomy" id="2779518"/>
    <lineage>
        <taxon>Bacteria</taxon>
        <taxon>Bacillati</taxon>
        <taxon>Bacillota</taxon>
        <taxon>Clostridia</taxon>
        <taxon>Lachnospirales</taxon>
        <taxon>Lachnospiraceae</taxon>
        <taxon>Blautia</taxon>
    </lineage>
</organism>
<dbReference type="InterPro" id="IPR003716">
    <property type="entry name" value="DNA-dir_RNA_pol_omega"/>
</dbReference>
<dbReference type="Gene3D" id="3.90.940.10">
    <property type="match status" value="1"/>
</dbReference>
<dbReference type="Pfam" id="PF01192">
    <property type="entry name" value="RNA_pol_Rpb6"/>
    <property type="match status" value="1"/>
</dbReference>
<dbReference type="EMBL" id="CP063304">
    <property type="protein sequence ID" value="QOV20622.1"/>
    <property type="molecule type" value="Genomic_DNA"/>
</dbReference>
<keyword evidence="6 10" id="KW-0548">Nucleotidyltransferase</keyword>
<dbReference type="InterPro" id="IPR036161">
    <property type="entry name" value="RPB6/omega-like_sf"/>
</dbReference>
<evidence type="ECO:0000256" key="1">
    <source>
        <dbReference type="ARBA" id="ARBA00006711"/>
    </source>
</evidence>
<comment type="catalytic activity">
    <reaction evidence="9 10">
        <text>RNA(n) + a ribonucleoside 5'-triphosphate = RNA(n+1) + diphosphate</text>
        <dbReference type="Rhea" id="RHEA:21248"/>
        <dbReference type="Rhea" id="RHEA-COMP:14527"/>
        <dbReference type="Rhea" id="RHEA-COMP:17342"/>
        <dbReference type="ChEBI" id="CHEBI:33019"/>
        <dbReference type="ChEBI" id="CHEBI:61557"/>
        <dbReference type="ChEBI" id="CHEBI:140395"/>
        <dbReference type="EC" id="2.7.7.6"/>
    </reaction>
</comment>
<dbReference type="InterPro" id="IPR006110">
    <property type="entry name" value="Pol_omega/Rpo6/RPB6"/>
</dbReference>
<keyword evidence="13" id="KW-1185">Reference proteome</keyword>
<dbReference type="PANTHER" id="PTHR34476:SF1">
    <property type="entry name" value="DNA-DIRECTED RNA POLYMERASE SUBUNIT OMEGA"/>
    <property type="match status" value="1"/>
</dbReference>
<dbReference type="SUPFAM" id="SSF63562">
    <property type="entry name" value="RPB6/omega subunit-like"/>
    <property type="match status" value="1"/>
</dbReference>
<name>A0A7M2RMP2_9FIRM</name>
<keyword evidence="5 10" id="KW-0808">Transferase</keyword>
<comment type="similarity">
    <text evidence="1 10">Belongs to the RNA polymerase subunit omega family.</text>
</comment>
<dbReference type="KEGG" id="bliq:INP51_06725"/>
<protein>
    <recommendedName>
        <fullName evidence="3 10">DNA-directed RNA polymerase subunit omega</fullName>
        <shortName evidence="10">RNAP omega subunit</shortName>
        <ecNumber evidence="2 10">2.7.7.6</ecNumber>
    </recommendedName>
    <alternativeName>
        <fullName evidence="10">RNA polymerase omega subunit</fullName>
    </alternativeName>
    <alternativeName>
        <fullName evidence="8 10">Transcriptase subunit omega</fullName>
    </alternativeName>
</protein>
<evidence type="ECO:0000256" key="8">
    <source>
        <dbReference type="ARBA" id="ARBA00029924"/>
    </source>
</evidence>
<evidence type="ECO:0000313" key="13">
    <source>
        <dbReference type="Proteomes" id="UP000593601"/>
    </source>
</evidence>
<feature type="region of interest" description="Disordered" evidence="11">
    <location>
        <begin position="73"/>
        <end position="100"/>
    </location>
</feature>
<dbReference type="GO" id="GO:0003899">
    <property type="term" value="F:DNA-directed RNA polymerase activity"/>
    <property type="evidence" value="ECO:0007669"/>
    <property type="project" value="UniProtKB-UniRule"/>
</dbReference>